<organism evidence="1 2">
    <name type="scientific">Desmophyllum pertusum</name>
    <dbReference type="NCBI Taxonomy" id="174260"/>
    <lineage>
        <taxon>Eukaryota</taxon>
        <taxon>Metazoa</taxon>
        <taxon>Cnidaria</taxon>
        <taxon>Anthozoa</taxon>
        <taxon>Hexacorallia</taxon>
        <taxon>Scleractinia</taxon>
        <taxon>Caryophylliina</taxon>
        <taxon>Caryophylliidae</taxon>
        <taxon>Desmophyllum</taxon>
    </lineage>
</organism>
<sequence>MDLEKNNHTCLICPNIFLLSKFVSLRNKCVLTCDEHKDGLGGIMAFESTSLLIDGTSKIDMSGKGYAGGDGGDNRGGGGYGGETGICPLNQSPLMGKGGRCNSALK</sequence>
<reference evidence="1" key="1">
    <citation type="submission" date="2023-01" db="EMBL/GenBank/DDBJ databases">
        <title>Genome assembly of the deep-sea coral Lophelia pertusa.</title>
        <authorList>
            <person name="Herrera S."/>
            <person name="Cordes E."/>
        </authorList>
    </citation>
    <scope>NUCLEOTIDE SEQUENCE</scope>
    <source>
        <strain evidence="1">USNM1676648</strain>
        <tissue evidence="1">Polyp</tissue>
    </source>
</reference>
<evidence type="ECO:0000313" key="1">
    <source>
        <dbReference type="EMBL" id="KAJ7379810.1"/>
    </source>
</evidence>
<dbReference type="AlphaFoldDB" id="A0A9W9ZEH1"/>
<dbReference type="Proteomes" id="UP001163046">
    <property type="component" value="Unassembled WGS sequence"/>
</dbReference>
<accession>A0A9W9ZEH1</accession>
<comment type="caution">
    <text evidence="1">The sequence shown here is derived from an EMBL/GenBank/DDBJ whole genome shotgun (WGS) entry which is preliminary data.</text>
</comment>
<dbReference type="OrthoDB" id="5986272at2759"/>
<dbReference type="EMBL" id="MU826355">
    <property type="protein sequence ID" value="KAJ7379810.1"/>
    <property type="molecule type" value="Genomic_DNA"/>
</dbReference>
<protein>
    <submittedName>
        <fullName evidence="1">Uncharacterized protein</fullName>
    </submittedName>
</protein>
<keyword evidence="2" id="KW-1185">Reference proteome</keyword>
<evidence type="ECO:0000313" key="2">
    <source>
        <dbReference type="Proteomes" id="UP001163046"/>
    </source>
</evidence>
<name>A0A9W9ZEH1_9CNID</name>
<gene>
    <name evidence="1" type="ORF">OS493_012557</name>
</gene>
<proteinExistence type="predicted"/>